<keyword evidence="2" id="KW-1185">Reference proteome</keyword>
<protein>
    <submittedName>
        <fullName evidence="1">Uncharacterized protein</fullName>
    </submittedName>
</protein>
<sequence>GTKRHKAGTLRFRPAVTLANRQCRIVYRWPLIRSRIASVVCKSGPVTHRLVVGSLLAYSIFCLTSARHRPFADSSYDSPVLRLCF</sequence>
<feature type="non-terminal residue" evidence="1">
    <location>
        <position position="1"/>
    </location>
</feature>
<evidence type="ECO:0000313" key="2">
    <source>
        <dbReference type="Proteomes" id="UP000823775"/>
    </source>
</evidence>
<name>A0ABS8RTK2_DATST</name>
<reference evidence="1 2" key="1">
    <citation type="journal article" date="2021" name="BMC Genomics">
        <title>Datura genome reveals duplications of psychoactive alkaloid biosynthetic genes and high mutation rate following tissue culture.</title>
        <authorList>
            <person name="Rajewski A."/>
            <person name="Carter-House D."/>
            <person name="Stajich J."/>
            <person name="Litt A."/>
        </authorList>
    </citation>
    <scope>NUCLEOTIDE SEQUENCE [LARGE SCALE GENOMIC DNA]</scope>
    <source>
        <strain evidence="1">AR-01</strain>
    </source>
</reference>
<proteinExistence type="predicted"/>
<comment type="caution">
    <text evidence="1">The sequence shown here is derived from an EMBL/GenBank/DDBJ whole genome shotgun (WGS) entry which is preliminary data.</text>
</comment>
<evidence type="ECO:0000313" key="1">
    <source>
        <dbReference type="EMBL" id="MCD7449345.1"/>
    </source>
</evidence>
<dbReference type="Proteomes" id="UP000823775">
    <property type="component" value="Unassembled WGS sequence"/>
</dbReference>
<feature type="non-terminal residue" evidence="1">
    <location>
        <position position="85"/>
    </location>
</feature>
<organism evidence="1 2">
    <name type="scientific">Datura stramonium</name>
    <name type="common">Jimsonweed</name>
    <name type="synonym">Common thornapple</name>
    <dbReference type="NCBI Taxonomy" id="4076"/>
    <lineage>
        <taxon>Eukaryota</taxon>
        <taxon>Viridiplantae</taxon>
        <taxon>Streptophyta</taxon>
        <taxon>Embryophyta</taxon>
        <taxon>Tracheophyta</taxon>
        <taxon>Spermatophyta</taxon>
        <taxon>Magnoliopsida</taxon>
        <taxon>eudicotyledons</taxon>
        <taxon>Gunneridae</taxon>
        <taxon>Pentapetalae</taxon>
        <taxon>asterids</taxon>
        <taxon>lamiids</taxon>
        <taxon>Solanales</taxon>
        <taxon>Solanaceae</taxon>
        <taxon>Solanoideae</taxon>
        <taxon>Datureae</taxon>
        <taxon>Datura</taxon>
    </lineage>
</organism>
<accession>A0ABS8RTK2</accession>
<gene>
    <name evidence="1" type="ORF">HAX54_051534</name>
</gene>
<dbReference type="EMBL" id="JACEIK010000092">
    <property type="protein sequence ID" value="MCD7449345.1"/>
    <property type="molecule type" value="Genomic_DNA"/>
</dbReference>